<dbReference type="OrthoDB" id="6334967at2759"/>
<keyword evidence="3" id="KW-1185">Reference proteome</keyword>
<keyword evidence="1" id="KW-0812">Transmembrane</keyword>
<evidence type="ECO:0000313" key="4">
    <source>
        <dbReference type="RefSeq" id="XP_047740153.1"/>
    </source>
</evidence>
<evidence type="ECO:0000313" key="3">
    <source>
        <dbReference type="Proteomes" id="UP000694843"/>
    </source>
</evidence>
<keyword evidence="1" id="KW-0472">Membrane</keyword>
<proteinExistence type="predicted"/>
<evidence type="ECO:0000256" key="1">
    <source>
        <dbReference type="SAM" id="Phobius"/>
    </source>
</evidence>
<name>A0A979FSK3_HYAAZ</name>
<reference evidence="4" key="1">
    <citation type="submission" date="2025-08" db="UniProtKB">
        <authorList>
            <consortium name="RefSeq"/>
        </authorList>
    </citation>
    <scope>IDENTIFICATION</scope>
    <source>
        <tissue evidence="4">Whole organism</tissue>
    </source>
</reference>
<keyword evidence="1" id="KW-1133">Transmembrane helix</keyword>
<dbReference type="RefSeq" id="XP_047740153.1">
    <property type="nucleotide sequence ID" value="XM_047884197.1"/>
</dbReference>
<feature type="transmembrane region" description="Helical" evidence="1">
    <location>
        <begin position="153"/>
        <end position="175"/>
    </location>
</feature>
<organism evidence="3 4">
    <name type="scientific">Hyalella azteca</name>
    <name type="common">Amphipod</name>
    <dbReference type="NCBI Taxonomy" id="294128"/>
    <lineage>
        <taxon>Eukaryota</taxon>
        <taxon>Metazoa</taxon>
        <taxon>Ecdysozoa</taxon>
        <taxon>Arthropoda</taxon>
        <taxon>Crustacea</taxon>
        <taxon>Multicrustacea</taxon>
        <taxon>Malacostraca</taxon>
        <taxon>Eumalacostraca</taxon>
        <taxon>Peracarida</taxon>
        <taxon>Amphipoda</taxon>
        <taxon>Senticaudata</taxon>
        <taxon>Talitrida</taxon>
        <taxon>Talitroidea</taxon>
        <taxon>Hyalellidae</taxon>
        <taxon>Hyalella</taxon>
    </lineage>
</organism>
<dbReference type="Proteomes" id="UP000694843">
    <property type="component" value="Unplaced"/>
</dbReference>
<dbReference type="KEGG" id="hazt:108670947"/>
<accession>A0A979FSK3</accession>
<keyword evidence="2" id="KW-0732">Signal</keyword>
<dbReference type="AlphaFoldDB" id="A0A979FSK3"/>
<sequence length="252" mass="28056">MCRILRIAVLVVLLVLPLCARTENQAHTRSKRSFFFWNPDAPVLIGFITGIPISIALPTLVDTTPRALGEAAPDERLLDFEYPEDLFWEPAYDHELTRLESYFDTLKVPMVVCQERLVCELAAEPDAFSPFSTVVLRELSQGAGPVKPSQDSLFWRLIAASATGYAAFSKLFLYFKMHNTTSPLHQGAGPVKPSQDSLFWRLIAASATGYAYSAEGCAEQYGACSRTARSILNMPVLKVWQFLSSLLNMKLT</sequence>
<dbReference type="GeneID" id="108670947"/>
<feature type="chain" id="PRO_5037271690" evidence="2">
    <location>
        <begin position="23"/>
        <end position="252"/>
    </location>
</feature>
<feature type="signal peptide" evidence="2">
    <location>
        <begin position="1"/>
        <end position="22"/>
    </location>
</feature>
<protein>
    <submittedName>
        <fullName evidence="4">Uncharacterized protein LOC108670947</fullName>
    </submittedName>
</protein>
<evidence type="ECO:0000256" key="2">
    <source>
        <dbReference type="SAM" id="SignalP"/>
    </source>
</evidence>
<gene>
    <name evidence="4" type="primary">LOC108670947</name>
</gene>